<reference evidence="2 3" key="1">
    <citation type="submission" date="2017-06" db="EMBL/GenBank/DDBJ databases">
        <title>Genome of Fusarium nygamai isolate CS10214.</title>
        <authorList>
            <person name="Gardiner D.M."/>
            <person name="Obanor F."/>
            <person name="Kazan K."/>
        </authorList>
    </citation>
    <scope>NUCLEOTIDE SEQUENCE [LARGE SCALE GENOMIC DNA]</scope>
    <source>
        <strain evidence="2 3">CS10214</strain>
    </source>
</reference>
<evidence type="ECO:0000256" key="1">
    <source>
        <dbReference type="SAM" id="MobiDB-lite"/>
    </source>
</evidence>
<organism evidence="2 3">
    <name type="scientific">Gibberella nygamai</name>
    <name type="common">Bean root rot disease fungus</name>
    <name type="synonym">Fusarium nygamai</name>
    <dbReference type="NCBI Taxonomy" id="42673"/>
    <lineage>
        <taxon>Eukaryota</taxon>
        <taxon>Fungi</taxon>
        <taxon>Dikarya</taxon>
        <taxon>Ascomycota</taxon>
        <taxon>Pezizomycotina</taxon>
        <taxon>Sordariomycetes</taxon>
        <taxon>Hypocreomycetidae</taxon>
        <taxon>Hypocreales</taxon>
        <taxon>Nectriaceae</taxon>
        <taxon>Fusarium</taxon>
        <taxon>Fusarium fujikuroi species complex</taxon>
    </lineage>
</organism>
<comment type="caution">
    <text evidence="2">The sequence shown here is derived from an EMBL/GenBank/DDBJ whole genome shotgun (WGS) entry which is preliminary data.</text>
</comment>
<gene>
    <name evidence="2" type="ORF">FNYG_09666</name>
</gene>
<dbReference type="AlphaFoldDB" id="A0A2K0W450"/>
<feature type="region of interest" description="Disordered" evidence="1">
    <location>
        <begin position="1"/>
        <end position="37"/>
    </location>
</feature>
<dbReference type="Proteomes" id="UP000236664">
    <property type="component" value="Unassembled WGS sequence"/>
</dbReference>
<dbReference type="EMBL" id="MTQA01000132">
    <property type="protein sequence ID" value="PNP77053.1"/>
    <property type="molecule type" value="Genomic_DNA"/>
</dbReference>
<accession>A0A2K0W450</accession>
<protein>
    <submittedName>
        <fullName evidence="2">Uncharacterized protein</fullName>
    </submittedName>
</protein>
<evidence type="ECO:0000313" key="2">
    <source>
        <dbReference type="EMBL" id="PNP77053.1"/>
    </source>
</evidence>
<keyword evidence="3" id="KW-1185">Reference proteome</keyword>
<name>A0A2K0W450_GIBNY</name>
<evidence type="ECO:0000313" key="3">
    <source>
        <dbReference type="Proteomes" id="UP000236664"/>
    </source>
</evidence>
<proteinExistence type="predicted"/>
<sequence length="64" mass="7047">MAAKEDISKTHANNPDADYIPQEESDHNSDCMVTDWGPAKPDIAAKLKHVKEEPDPVKEAAFKA</sequence>